<keyword evidence="1" id="KW-0812">Transmembrane</keyword>
<accession>A0A6B0TWI2</accession>
<reference evidence="2" key="1">
    <citation type="submission" date="2019-12" db="EMBL/GenBank/DDBJ databases">
        <title>An insight into the sialome of adult female Ixodes ricinus ticks feeding for 6 days.</title>
        <authorList>
            <person name="Perner J."/>
            <person name="Ribeiro J.M.C."/>
        </authorList>
    </citation>
    <scope>NUCLEOTIDE SEQUENCE</scope>
    <source>
        <strain evidence="2">Semi-engorged</strain>
        <tissue evidence="2">Salivary glands</tissue>
    </source>
</reference>
<sequence>MKTTFVVIRYHWKTVSGFRYRIVWEVITIVVSSCLAVINSSLLRPNAALAYSNARGYLALFMCHRWSMSLGNEIPV</sequence>
<proteinExistence type="predicted"/>
<dbReference type="EMBL" id="GIFC01001605">
    <property type="protein sequence ID" value="MXU83688.1"/>
    <property type="molecule type" value="Transcribed_RNA"/>
</dbReference>
<evidence type="ECO:0000256" key="1">
    <source>
        <dbReference type="SAM" id="Phobius"/>
    </source>
</evidence>
<protein>
    <submittedName>
        <fullName evidence="2">Putative secreted protein</fullName>
    </submittedName>
</protein>
<keyword evidence="1" id="KW-0472">Membrane</keyword>
<feature type="transmembrane region" description="Helical" evidence="1">
    <location>
        <begin position="22"/>
        <end position="43"/>
    </location>
</feature>
<evidence type="ECO:0000313" key="2">
    <source>
        <dbReference type="EMBL" id="MXU83688.1"/>
    </source>
</evidence>
<keyword evidence="1" id="KW-1133">Transmembrane helix</keyword>
<organism evidence="2">
    <name type="scientific">Ixodes ricinus</name>
    <name type="common">Common tick</name>
    <name type="synonym">Acarus ricinus</name>
    <dbReference type="NCBI Taxonomy" id="34613"/>
    <lineage>
        <taxon>Eukaryota</taxon>
        <taxon>Metazoa</taxon>
        <taxon>Ecdysozoa</taxon>
        <taxon>Arthropoda</taxon>
        <taxon>Chelicerata</taxon>
        <taxon>Arachnida</taxon>
        <taxon>Acari</taxon>
        <taxon>Parasitiformes</taxon>
        <taxon>Ixodida</taxon>
        <taxon>Ixodoidea</taxon>
        <taxon>Ixodidae</taxon>
        <taxon>Ixodinae</taxon>
        <taxon>Ixodes</taxon>
    </lineage>
</organism>
<name>A0A6B0TWI2_IXORI</name>
<dbReference type="AlphaFoldDB" id="A0A6B0TWI2"/>